<protein>
    <submittedName>
        <fullName evidence="1">Uncharacterized protein</fullName>
    </submittedName>
</protein>
<name>A0A2P2KB93_RHIMU</name>
<sequence>MPSNLWNFMNLIPLI</sequence>
<accession>A0A2P2KB93</accession>
<organism evidence="1">
    <name type="scientific">Rhizophora mucronata</name>
    <name type="common">Asiatic mangrove</name>
    <dbReference type="NCBI Taxonomy" id="61149"/>
    <lineage>
        <taxon>Eukaryota</taxon>
        <taxon>Viridiplantae</taxon>
        <taxon>Streptophyta</taxon>
        <taxon>Embryophyta</taxon>
        <taxon>Tracheophyta</taxon>
        <taxon>Spermatophyta</taxon>
        <taxon>Magnoliopsida</taxon>
        <taxon>eudicotyledons</taxon>
        <taxon>Gunneridae</taxon>
        <taxon>Pentapetalae</taxon>
        <taxon>rosids</taxon>
        <taxon>fabids</taxon>
        <taxon>Malpighiales</taxon>
        <taxon>Rhizophoraceae</taxon>
        <taxon>Rhizophora</taxon>
    </lineage>
</organism>
<dbReference type="EMBL" id="GGEC01022496">
    <property type="protein sequence ID" value="MBX02980.1"/>
    <property type="molecule type" value="Transcribed_RNA"/>
</dbReference>
<reference evidence="1" key="1">
    <citation type="submission" date="2018-02" db="EMBL/GenBank/DDBJ databases">
        <title>Rhizophora mucronata_Transcriptome.</title>
        <authorList>
            <person name="Meera S.P."/>
            <person name="Sreeshan A."/>
            <person name="Augustine A."/>
        </authorList>
    </citation>
    <scope>NUCLEOTIDE SEQUENCE</scope>
    <source>
        <tissue evidence="1">Leaf</tissue>
    </source>
</reference>
<evidence type="ECO:0000313" key="1">
    <source>
        <dbReference type="EMBL" id="MBX02980.1"/>
    </source>
</evidence>
<proteinExistence type="predicted"/>